<dbReference type="SUPFAM" id="SSF46557">
    <property type="entry name" value="GreA transcript cleavage protein, N-terminal domain"/>
    <property type="match status" value="1"/>
</dbReference>
<dbReference type="InterPro" id="IPR022691">
    <property type="entry name" value="Tscrpt_elong_fac_GreA/B_N"/>
</dbReference>
<keyword evidence="9" id="KW-0251">Elongation factor</keyword>
<evidence type="ECO:0000259" key="7">
    <source>
        <dbReference type="Pfam" id="PF01272"/>
    </source>
</evidence>
<dbReference type="GO" id="GO:0032784">
    <property type="term" value="P:regulation of DNA-templated transcription elongation"/>
    <property type="evidence" value="ECO:0007669"/>
    <property type="project" value="InterPro"/>
</dbReference>
<dbReference type="InterPro" id="IPR001437">
    <property type="entry name" value="Tscrpt_elong_fac_GreA/B_C"/>
</dbReference>
<evidence type="ECO:0000259" key="8">
    <source>
        <dbReference type="Pfam" id="PF03449"/>
    </source>
</evidence>
<dbReference type="Pfam" id="PF03449">
    <property type="entry name" value="GreA_GreB_N"/>
    <property type="match status" value="1"/>
</dbReference>
<dbReference type="EMBL" id="PFPI01000007">
    <property type="protein sequence ID" value="PIZ93930.1"/>
    <property type="molecule type" value="Genomic_DNA"/>
</dbReference>
<keyword evidence="3" id="KW-0805">Transcription regulation</keyword>
<dbReference type="Gene3D" id="3.10.50.30">
    <property type="entry name" value="Transcription elongation factor, GreA/GreB, C-terminal domain"/>
    <property type="match status" value="1"/>
</dbReference>
<dbReference type="InterPro" id="IPR036805">
    <property type="entry name" value="Tscrpt_elong_fac_GreA/B_N_sf"/>
</dbReference>
<evidence type="ECO:0000313" key="10">
    <source>
        <dbReference type="Proteomes" id="UP000230078"/>
    </source>
</evidence>
<evidence type="ECO:0000256" key="2">
    <source>
        <dbReference type="ARBA" id="ARBA00013729"/>
    </source>
</evidence>
<keyword evidence="4" id="KW-0238">DNA-binding</keyword>
<dbReference type="GO" id="GO:0003677">
    <property type="term" value="F:DNA binding"/>
    <property type="evidence" value="ECO:0007669"/>
    <property type="project" value="UniProtKB-KW"/>
</dbReference>
<dbReference type="SUPFAM" id="SSF54534">
    <property type="entry name" value="FKBP-like"/>
    <property type="match status" value="1"/>
</dbReference>
<dbReference type="Proteomes" id="UP000230078">
    <property type="component" value="Unassembled WGS sequence"/>
</dbReference>
<dbReference type="PIRSF" id="PIRSF006092">
    <property type="entry name" value="GreA_GreB"/>
    <property type="match status" value="1"/>
</dbReference>
<keyword evidence="5" id="KW-0804">Transcription</keyword>
<evidence type="ECO:0000256" key="6">
    <source>
        <dbReference type="ARBA" id="ARBA00030776"/>
    </source>
</evidence>
<dbReference type="PANTHER" id="PTHR30437">
    <property type="entry name" value="TRANSCRIPTION ELONGATION FACTOR GREA"/>
    <property type="match status" value="1"/>
</dbReference>
<evidence type="ECO:0000313" key="9">
    <source>
        <dbReference type="EMBL" id="PIZ93930.1"/>
    </source>
</evidence>
<dbReference type="Pfam" id="PF01272">
    <property type="entry name" value="GreA_GreB"/>
    <property type="match status" value="1"/>
</dbReference>
<feature type="domain" description="Transcription elongation factor GreA/GreB C-terminal" evidence="7">
    <location>
        <begin position="93"/>
        <end position="163"/>
    </location>
</feature>
<gene>
    <name evidence="9" type="ORF">COX83_00595</name>
</gene>
<dbReference type="PANTHER" id="PTHR30437:SF4">
    <property type="entry name" value="TRANSCRIPTION ELONGATION FACTOR GREA"/>
    <property type="match status" value="1"/>
</dbReference>
<name>A0A2M7V5P0_9BACT</name>
<sequence length="164" mass="17936">MQLPKRKPGKYTNLPNDPLMTGHKFEELKQDLERLMIKRPYAASEVARLAELGDFSENVEYQLAKGRLRGINNAILKIERQLADADIIAPPNSDEVHVGSTVTIEASGKKKKYTILGSSETNPSKGIISYTSPIGAVLLGSKKGDIINITVQGNAVAYKILDIC</sequence>
<comment type="similarity">
    <text evidence="1">Belongs to the GreA/GreB family.</text>
</comment>
<comment type="caution">
    <text evidence="9">The sequence shown here is derived from an EMBL/GenBank/DDBJ whole genome shotgun (WGS) entry which is preliminary data.</text>
</comment>
<dbReference type="AlphaFoldDB" id="A0A2M7V5P0"/>
<dbReference type="Gene3D" id="1.10.287.180">
    <property type="entry name" value="Transcription elongation factor, GreA/GreB, N-terminal domain"/>
    <property type="match status" value="1"/>
</dbReference>
<dbReference type="FunFam" id="1.10.287.180:FF:000001">
    <property type="entry name" value="Transcription elongation factor GreA"/>
    <property type="match status" value="1"/>
</dbReference>
<organism evidence="9 10">
    <name type="scientific">Candidatus Magasanikbacteria bacterium CG_4_10_14_0_2_um_filter_41_31</name>
    <dbReference type="NCBI Taxonomy" id="1974639"/>
    <lineage>
        <taxon>Bacteria</taxon>
        <taxon>Candidatus Magasanikiibacteriota</taxon>
    </lineage>
</organism>
<evidence type="ECO:0000256" key="3">
    <source>
        <dbReference type="ARBA" id="ARBA00023015"/>
    </source>
</evidence>
<dbReference type="GO" id="GO:0003746">
    <property type="term" value="F:translation elongation factor activity"/>
    <property type="evidence" value="ECO:0007669"/>
    <property type="project" value="UniProtKB-KW"/>
</dbReference>
<feature type="domain" description="Transcription elongation factor GreA/GreB N-terminal" evidence="8">
    <location>
        <begin position="19"/>
        <end position="87"/>
    </location>
</feature>
<dbReference type="InterPro" id="IPR036953">
    <property type="entry name" value="GreA/GreB_C_sf"/>
</dbReference>
<protein>
    <recommendedName>
        <fullName evidence="2">Transcription elongation factor GreA</fullName>
    </recommendedName>
    <alternativeName>
        <fullName evidence="6">Transcript cleavage factor GreA</fullName>
    </alternativeName>
</protein>
<dbReference type="InterPro" id="IPR023459">
    <property type="entry name" value="Tscrpt_elong_fac_GreA/B_fam"/>
</dbReference>
<evidence type="ECO:0000256" key="5">
    <source>
        <dbReference type="ARBA" id="ARBA00023163"/>
    </source>
</evidence>
<reference evidence="10" key="1">
    <citation type="submission" date="2017-09" db="EMBL/GenBank/DDBJ databases">
        <title>Depth-based differentiation of microbial function through sediment-hosted aquifers and enrichment of novel symbionts in the deep terrestrial subsurface.</title>
        <authorList>
            <person name="Probst A.J."/>
            <person name="Ladd B."/>
            <person name="Jarett J.K."/>
            <person name="Geller-Mcgrath D.E."/>
            <person name="Sieber C.M.K."/>
            <person name="Emerson J.B."/>
            <person name="Anantharaman K."/>
            <person name="Thomas B.C."/>
            <person name="Malmstrom R."/>
            <person name="Stieglmeier M."/>
            <person name="Klingl A."/>
            <person name="Woyke T."/>
            <person name="Ryan C.M."/>
            <person name="Banfield J.F."/>
        </authorList>
    </citation>
    <scope>NUCLEOTIDE SEQUENCE [LARGE SCALE GENOMIC DNA]</scope>
</reference>
<dbReference type="GO" id="GO:0006354">
    <property type="term" value="P:DNA-templated transcription elongation"/>
    <property type="evidence" value="ECO:0007669"/>
    <property type="project" value="TreeGrafter"/>
</dbReference>
<dbReference type="GO" id="GO:0070063">
    <property type="term" value="F:RNA polymerase binding"/>
    <property type="evidence" value="ECO:0007669"/>
    <property type="project" value="InterPro"/>
</dbReference>
<evidence type="ECO:0000256" key="1">
    <source>
        <dbReference type="ARBA" id="ARBA00008213"/>
    </source>
</evidence>
<proteinExistence type="inferred from homology"/>
<keyword evidence="9" id="KW-0648">Protein biosynthesis</keyword>
<accession>A0A2M7V5P0</accession>
<evidence type="ECO:0000256" key="4">
    <source>
        <dbReference type="ARBA" id="ARBA00023125"/>
    </source>
</evidence>